<keyword evidence="2" id="KW-0812">Transmembrane</keyword>
<organism evidence="3 4">
    <name type="scientific">Croceibacterium salegens</name>
    <dbReference type="NCBI Taxonomy" id="1737568"/>
    <lineage>
        <taxon>Bacteria</taxon>
        <taxon>Pseudomonadati</taxon>
        <taxon>Pseudomonadota</taxon>
        <taxon>Alphaproteobacteria</taxon>
        <taxon>Sphingomonadales</taxon>
        <taxon>Erythrobacteraceae</taxon>
        <taxon>Croceibacterium</taxon>
    </lineage>
</organism>
<dbReference type="Proteomes" id="UP000433652">
    <property type="component" value="Unassembled WGS sequence"/>
</dbReference>
<keyword evidence="3" id="KW-0645">Protease</keyword>
<feature type="transmembrane region" description="Helical" evidence="2">
    <location>
        <begin position="320"/>
        <end position="338"/>
    </location>
</feature>
<dbReference type="PANTHER" id="PTHR43019">
    <property type="entry name" value="SERINE ENDOPROTEASE DEGS"/>
    <property type="match status" value="1"/>
</dbReference>
<dbReference type="InterPro" id="IPR009003">
    <property type="entry name" value="Peptidase_S1_PA"/>
</dbReference>
<sequence length="506" mass="53563">MVLLALPAALQADPADIDAAARGVVRVVIVESGGDGDLLPLGHGTGFAVTPEYIVTNAHVVTEARNDPNLSIGIVPSDGGEAVYGRIVSVSQRNDLALIATTKAMNLPPLTISGNPPADSGQVISVGYPMNVDRAQGLKVGDLFRSQPPVKATGALAGHRPTREFDTLLHTAPIARGNSGGPLLDPCGRVVGVNSFGAESAGADGEFYFAISTRELLPFLRANNVTPQINSTPCRSLADLDADERARAEEDARQAQAKAQAAEEALVQRREEARRTIDFEIIDERDNRMALTLLLVLVAMGAGGFAYLRYEDEDRQQMKIAGGVAALAVFAALAAWFSRPTFSEGDDRLQDLLREEMSAEDTGAIAGSGLQPGKLTCTLQPARSRVTGTAAQTVPIEWTAEGCINGRTQYGADAGAWSRVLVPNDEASVSVARFDPSIGEYRVERYLLGHDEMTKARTARSEYEAPACGGGAEAARDLGAKQAAILSLLPSQPNERLVYACSLATE</sequence>
<gene>
    <name evidence="3" type="ORF">GRI89_03485</name>
</gene>
<dbReference type="Pfam" id="PF13365">
    <property type="entry name" value="Trypsin_2"/>
    <property type="match status" value="1"/>
</dbReference>
<dbReference type="EMBL" id="WTYM01000029">
    <property type="protein sequence ID" value="MXO58604.1"/>
    <property type="molecule type" value="Genomic_DNA"/>
</dbReference>
<dbReference type="InterPro" id="IPR043504">
    <property type="entry name" value="Peptidase_S1_PA_chymotrypsin"/>
</dbReference>
<keyword evidence="4" id="KW-1185">Reference proteome</keyword>
<dbReference type="OrthoDB" id="9766361at2"/>
<dbReference type="AlphaFoldDB" id="A0A6I4SRS3"/>
<dbReference type="GO" id="GO:0004252">
    <property type="term" value="F:serine-type endopeptidase activity"/>
    <property type="evidence" value="ECO:0007669"/>
    <property type="project" value="InterPro"/>
</dbReference>
<protein>
    <submittedName>
        <fullName evidence="3">Trypsin-like serine protease</fullName>
    </submittedName>
</protein>
<reference evidence="3 4" key="1">
    <citation type="submission" date="2019-12" db="EMBL/GenBank/DDBJ databases">
        <title>Genomic-based taxomic classification of the family Erythrobacteraceae.</title>
        <authorList>
            <person name="Xu L."/>
        </authorList>
    </citation>
    <scope>NUCLEOTIDE SEQUENCE [LARGE SCALE GENOMIC DNA]</scope>
    <source>
        <strain evidence="3 4">MCCC 1K01500</strain>
    </source>
</reference>
<comment type="caution">
    <text evidence="3">The sequence shown here is derived from an EMBL/GenBank/DDBJ whole genome shotgun (WGS) entry which is preliminary data.</text>
</comment>
<keyword evidence="1" id="KW-0175">Coiled coil</keyword>
<dbReference type="GO" id="GO:0006508">
    <property type="term" value="P:proteolysis"/>
    <property type="evidence" value="ECO:0007669"/>
    <property type="project" value="UniProtKB-KW"/>
</dbReference>
<feature type="transmembrane region" description="Helical" evidence="2">
    <location>
        <begin position="289"/>
        <end position="308"/>
    </location>
</feature>
<evidence type="ECO:0000313" key="3">
    <source>
        <dbReference type="EMBL" id="MXO58604.1"/>
    </source>
</evidence>
<dbReference type="SUPFAM" id="SSF50494">
    <property type="entry name" value="Trypsin-like serine proteases"/>
    <property type="match status" value="1"/>
</dbReference>
<proteinExistence type="predicted"/>
<keyword evidence="3" id="KW-0378">Hydrolase</keyword>
<evidence type="ECO:0000313" key="4">
    <source>
        <dbReference type="Proteomes" id="UP000433652"/>
    </source>
</evidence>
<evidence type="ECO:0000256" key="2">
    <source>
        <dbReference type="SAM" id="Phobius"/>
    </source>
</evidence>
<feature type="coiled-coil region" evidence="1">
    <location>
        <begin position="238"/>
        <end position="272"/>
    </location>
</feature>
<dbReference type="PRINTS" id="PR00834">
    <property type="entry name" value="PROTEASES2C"/>
</dbReference>
<dbReference type="InterPro" id="IPR001940">
    <property type="entry name" value="Peptidase_S1C"/>
</dbReference>
<dbReference type="Gene3D" id="2.40.10.10">
    <property type="entry name" value="Trypsin-like serine proteases"/>
    <property type="match status" value="2"/>
</dbReference>
<keyword evidence="2" id="KW-0472">Membrane</keyword>
<dbReference type="PANTHER" id="PTHR43019:SF23">
    <property type="entry name" value="PROTEASE DO-LIKE 5, CHLOROPLASTIC"/>
    <property type="match status" value="1"/>
</dbReference>
<name>A0A6I4SRS3_9SPHN</name>
<accession>A0A6I4SRS3</accession>
<evidence type="ECO:0000256" key="1">
    <source>
        <dbReference type="SAM" id="Coils"/>
    </source>
</evidence>
<keyword evidence="2" id="KW-1133">Transmembrane helix</keyword>